<keyword evidence="1" id="KW-0812">Transmembrane</keyword>
<reference evidence="2 3" key="1">
    <citation type="submission" date="2024-02" db="EMBL/GenBank/DDBJ databases">
        <authorList>
            <person name="Chen Y."/>
            <person name="Shah S."/>
            <person name="Dougan E. K."/>
            <person name="Thang M."/>
            <person name="Chan C."/>
        </authorList>
    </citation>
    <scope>NUCLEOTIDE SEQUENCE [LARGE SCALE GENOMIC DNA]</scope>
</reference>
<gene>
    <name evidence="2" type="ORF">CCMP2556_LOCUS35807</name>
</gene>
<dbReference type="Proteomes" id="UP001642484">
    <property type="component" value="Unassembled WGS sequence"/>
</dbReference>
<protein>
    <submittedName>
        <fullName evidence="2">Uncharacterized protein</fullName>
    </submittedName>
</protein>
<keyword evidence="1" id="KW-0472">Membrane</keyword>
<comment type="caution">
    <text evidence="2">The sequence shown here is derived from an EMBL/GenBank/DDBJ whole genome shotgun (WGS) entry which is preliminary data.</text>
</comment>
<accession>A0ABP0PDJ1</accession>
<name>A0ABP0PDJ1_9DINO</name>
<keyword evidence="3" id="KW-1185">Reference proteome</keyword>
<proteinExistence type="predicted"/>
<dbReference type="EMBL" id="CAXAMN010022806">
    <property type="protein sequence ID" value="CAK9072770.1"/>
    <property type="molecule type" value="Genomic_DNA"/>
</dbReference>
<feature type="transmembrane region" description="Helical" evidence="1">
    <location>
        <begin position="251"/>
        <end position="269"/>
    </location>
</feature>
<evidence type="ECO:0000313" key="2">
    <source>
        <dbReference type="EMBL" id="CAK9072770.1"/>
    </source>
</evidence>
<organism evidence="2 3">
    <name type="scientific">Durusdinium trenchii</name>
    <dbReference type="NCBI Taxonomy" id="1381693"/>
    <lineage>
        <taxon>Eukaryota</taxon>
        <taxon>Sar</taxon>
        <taxon>Alveolata</taxon>
        <taxon>Dinophyceae</taxon>
        <taxon>Suessiales</taxon>
        <taxon>Symbiodiniaceae</taxon>
        <taxon>Durusdinium</taxon>
    </lineage>
</organism>
<sequence length="323" mass="35586">MASFLTGLSAAFAGDPVKALRLKKMCDCVWPEPEGGRSLKYTHWRAGCSVAAFHDESERCGRYLDGDVHHAESRCKLVLRTPAGAGELVEELEEEKNVMGGRAQWSVVLGDQRIEELFEQISRAFGEALEDTLKRGRSSGTIELRPQMGHTMVDFHWKDLLSPMSGGWWKTGTEIFQGLQLLFQRKSAQGKDFEGLGLWDFADPKLVLGFAVAVPRYLLSTALKAPKLILYIVVLFGLAELSQFLGILGDLIFLAIELVFLRLILCVLLRDRDLVLARSIRQTCGATGSAGSVVAVLGAAHCNGVKRHLLSTQKEMAEAEAVR</sequence>
<evidence type="ECO:0000256" key="1">
    <source>
        <dbReference type="SAM" id="Phobius"/>
    </source>
</evidence>
<evidence type="ECO:0000313" key="3">
    <source>
        <dbReference type="Proteomes" id="UP001642484"/>
    </source>
</evidence>
<keyword evidence="1" id="KW-1133">Transmembrane helix</keyword>